<name>A0A3N4HA10_ASCIM</name>
<protein>
    <submittedName>
        <fullName evidence="1">Uncharacterized protein</fullName>
    </submittedName>
</protein>
<feature type="non-terminal residue" evidence="1">
    <location>
        <position position="230"/>
    </location>
</feature>
<dbReference type="EMBL" id="ML120088">
    <property type="protein sequence ID" value="RPA70757.1"/>
    <property type="molecule type" value="Genomic_DNA"/>
</dbReference>
<sequence length="230" mass="26335">MCLVDITFFDECACILVSFSRFQAPMEDALNLPQPMLTPCGMPTVRSRVRLFCDMSGLFCPQRVFYSTFHLESHNRDCQRKTSAPIMTVGGLHMHFLWFKGFLAADVSVKASVETISQYRPLYSTYEPVDNYSNPDLYCLEVQDLNSAVLSVNSLSLRPLEILHPYQGKRSWVFPMYTLLASFSLSLPDVPCLADDFEDVHPDTDGMDRLDWSKRLRASKVKTTVIFEFR</sequence>
<dbReference type="Proteomes" id="UP000275078">
    <property type="component" value="Unassembled WGS sequence"/>
</dbReference>
<organism evidence="1 2">
    <name type="scientific">Ascobolus immersus RN42</name>
    <dbReference type="NCBI Taxonomy" id="1160509"/>
    <lineage>
        <taxon>Eukaryota</taxon>
        <taxon>Fungi</taxon>
        <taxon>Dikarya</taxon>
        <taxon>Ascomycota</taxon>
        <taxon>Pezizomycotina</taxon>
        <taxon>Pezizomycetes</taxon>
        <taxon>Pezizales</taxon>
        <taxon>Ascobolaceae</taxon>
        <taxon>Ascobolus</taxon>
    </lineage>
</organism>
<keyword evidence="2" id="KW-1185">Reference proteome</keyword>
<evidence type="ECO:0000313" key="2">
    <source>
        <dbReference type="Proteomes" id="UP000275078"/>
    </source>
</evidence>
<dbReference type="AlphaFoldDB" id="A0A3N4HA10"/>
<reference evidence="1 2" key="1">
    <citation type="journal article" date="2018" name="Nat. Ecol. Evol.">
        <title>Pezizomycetes genomes reveal the molecular basis of ectomycorrhizal truffle lifestyle.</title>
        <authorList>
            <person name="Murat C."/>
            <person name="Payen T."/>
            <person name="Noel B."/>
            <person name="Kuo A."/>
            <person name="Morin E."/>
            <person name="Chen J."/>
            <person name="Kohler A."/>
            <person name="Krizsan K."/>
            <person name="Balestrini R."/>
            <person name="Da Silva C."/>
            <person name="Montanini B."/>
            <person name="Hainaut M."/>
            <person name="Levati E."/>
            <person name="Barry K.W."/>
            <person name="Belfiori B."/>
            <person name="Cichocki N."/>
            <person name="Clum A."/>
            <person name="Dockter R.B."/>
            <person name="Fauchery L."/>
            <person name="Guy J."/>
            <person name="Iotti M."/>
            <person name="Le Tacon F."/>
            <person name="Lindquist E.A."/>
            <person name="Lipzen A."/>
            <person name="Malagnac F."/>
            <person name="Mello A."/>
            <person name="Molinier V."/>
            <person name="Miyauchi S."/>
            <person name="Poulain J."/>
            <person name="Riccioni C."/>
            <person name="Rubini A."/>
            <person name="Sitrit Y."/>
            <person name="Splivallo R."/>
            <person name="Traeger S."/>
            <person name="Wang M."/>
            <person name="Zifcakova L."/>
            <person name="Wipf D."/>
            <person name="Zambonelli A."/>
            <person name="Paolocci F."/>
            <person name="Nowrousian M."/>
            <person name="Ottonello S."/>
            <person name="Baldrian P."/>
            <person name="Spatafora J.W."/>
            <person name="Henrissat B."/>
            <person name="Nagy L.G."/>
            <person name="Aury J.M."/>
            <person name="Wincker P."/>
            <person name="Grigoriev I.V."/>
            <person name="Bonfante P."/>
            <person name="Martin F.M."/>
        </authorList>
    </citation>
    <scope>NUCLEOTIDE SEQUENCE [LARGE SCALE GENOMIC DNA]</scope>
    <source>
        <strain evidence="1 2">RN42</strain>
    </source>
</reference>
<proteinExistence type="predicted"/>
<evidence type="ECO:0000313" key="1">
    <source>
        <dbReference type="EMBL" id="RPA70757.1"/>
    </source>
</evidence>
<gene>
    <name evidence="1" type="ORF">BJ508DRAFT_316251</name>
</gene>
<accession>A0A3N4HA10</accession>